<feature type="region of interest" description="Disordered" evidence="1">
    <location>
        <begin position="711"/>
        <end position="736"/>
    </location>
</feature>
<sequence>MSGNHNQDPTAGGGTPRLALSILTTTGDAPETPLTTTRFAPPPAVVRTSPRLSARPPNSPMISGKSPRISGKHGRSASGVRGGGGGGSGAPPTPILSHAHSPALPPNDIPIPPDQPEFAELLTPAQLQKRKRARVHGTLGTGLGTFAGLPVLEGPSRLGFTTHNGDLYRGAVADPNAGQEPEEDNEDALSVSSRTSTSSSWSWGSGNLERGRRATMGVVRRVGEAIGVRRGSHTSHSSGASTNSTDSDSDNDGATSRFSRFGRALTRTMSRAGTEASTDRPRRVYKPRRREFTLVLPPEPSTLHPADKQQEFMPLDVSVPGTPAESERVITTPVLPPILEAIRAARAQSGHGGVGSEPVVASSHNLPIHNVPVRRGGSGPGRLRAAPPHPFAPPPVPRPALQRGHSHTHTLSRVDALRAQAGTGVVRPKSASDLLGLAATPKSASDLLGLAKSPTASTFGFDNDDGIPTQAPVLGPELTTIPSPTPTAREKPKACIPPWWLDVSCPNWKDLRDIGELLGLHPLTLEDVLHQDPREKLDTYDKLGYYFVVVRALDEQYFKYTPGSNTAPPGPPGSEFVPANDSARRAASEAQKKDRRRSGWGFGRSTGHLARKTGEKVEIVEDNPGKEGIEGVGVGGVNMYLVVFSDGIVTFHYDDVSKHTKRVLSRLLSNPGQGHSSDWIAHGLLDSIVDAFFPLAGYVDGAVDDLDALTVDPTRDPRDPQPLPHPNIEVASPADAPYAPHVEDGENEWIELQEKKAQIATAGLRNRAHKRTPTSRVLARTRAVTQAAVSHVHKPKVRRKPETTTQYVILGLTYVKLFFFPTASARRHHVAAHREDVFDRSTMLRSMTDMRRLVSGLSRLLHGKQSVVASMLKRAGESGNDVEAYLSDVNDHILLLQTSFYHYDYILSHCQPAYMSYLRVANALSRGSTDILILSLSVVTVGILPMQVLVGMFSLNVHMPCNGDRQHHRRADGSPSPYNVFGMIVAGTVLISCIVVLLIRYWRYRARKKWSQIRGADVPEPWSAFWGWE</sequence>
<dbReference type="Gene3D" id="3.30.460.20">
    <property type="entry name" value="CorA soluble domain-like"/>
    <property type="match status" value="1"/>
</dbReference>
<dbReference type="InterPro" id="IPR002523">
    <property type="entry name" value="MgTranspt_CorA/ZnTranspt_ZntB"/>
</dbReference>
<reference evidence="3" key="1">
    <citation type="submission" date="2023-10" db="EMBL/GenBank/DDBJ databases">
        <authorList>
            <person name="Noh H."/>
        </authorList>
    </citation>
    <scope>NUCLEOTIDE SEQUENCE</scope>
    <source>
        <strain evidence="3">DUCC4014</strain>
    </source>
</reference>
<dbReference type="Pfam" id="PF01544">
    <property type="entry name" value="CorA"/>
    <property type="match status" value="1"/>
</dbReference>
<dbReference type="Gene3D" id="1.20.58.340">
    <property type="entry name" value="Magnesium transport protein CorA, transmembrane region"/>
    <property type="match status" value="2"/>
</dbReference>
<dbReference type="Proteomes" id="UP000827549">
    <property type="component" value="Chromosome 3"/>
</dbReference>
<feature type="region of interest" description="Disordered" evidence="1">
    <location>
        <begin position="1"/>
        <end position="111"/>
    </location>
</feature>
<dbReference type="InterPro" id="IPR045861">
    <property type="entry name" value="CorA_cytoplasmic_dom"/>
</dbReference>
<dbReference type="EMBL" id="CP086716">
    <property type="protein sequence ID" value="WOO81228.1"/>
    <property type="molecule type" value="Genomic_DNA"/>
</dbReference>
<dbReference type="InterPro" id="IPR044089">
    <property type="entry name" value="Alr1-like"/>
</dbReference>
<name>A0AAF0Y6P0_9TREE</name>
<dbReference type="PANTHER" id="PTHR21535:SF90">
    <property type="entry name" value="CORA METAL ION TRANSPORTER"/>
    <property type="match status" value="1"/>
</dbReference>
<accession>A0AAF0Y6P0</accession>
<proteinExistence type="predicted"/>
<feature type="compositionally biased region" description="Low complexity" evidence="1">
    <location>
        <begin position="190"/>
        <end position="206"/>
    </location>
</feature>
<feature type="compositionally biased region" description="Gly residues" evidence="1">
    <location>
        <begin position="80"/>
        <end position="89"/>
    </location>
</feature>
<dbReference type="GO" id="GO:0015095">
    <property type="term" value="F:magnesium ion transmembrane transporter activity"/>
    <property type="evidence" value="ECO:0007669"/>
    <property type="project" value="InterPro"/>
</dbReference>
<feature type="compositionally biased region" description="Basic and acidic residues" evidence="1">
    <location>
        <begin position="582"/>
        <end position="592"/>
    </location>
</feature>
<feature type="compositionally biased region" description="Polar residues" evidence="1">
    <location>
        <begin position="22"/>
        <end position="38"/>
    </location>
</feature>
<dbReference type="GeneID" id="87807986"/>
<feature type="transmembrane region" description="Helical" evidence="2">
    <location>
        <begin position="978"/>
        <end position="999"/>
    </location>
</feature>
<protein>
    <submittedName>
        <fullName evidence="3">Metal ion transporter</fullName>
    </submittedName>
</protein>
<feature type="transmembrane region" description="Helical" evidence="2">
    <location>
        <begin position="931"/>
        <end position="958"/>
    </location>
</feature>
<organism evidence="3 4">
    <name type="scientific">Vanrija pseudolonga</name>
    <dbReference type="NCBI Taxonomy" id="143232"/>
    <lineage>
        <taxon>Eukaryota</taxon>
        <taxon>Fungi</taxon>
        <taxon>Dikarya</taxon>
        <taxon>Basidiomycota</taxon>
        <taxon>Agaricomycotina</taxon>
        <taxon>Tremellomycetes</taxon>
        <taxon>Trichosporonales</taxon>
        <taxon>Trichosporonaceae</taxon>
        <taxon>Vanrija</taxon>
    </lineage>
</organism>
<feature type="region of interest" description="Disordered" evidence="1">
    <location>
        <begin position="562"/>
        <end position="607"/>
    </location>
</feature>
<dbReference type="CDD" id="cd12829">
    <property type="entry name" value="Alr1p-like"/>
    <property type="match status" value="1"/>
</dbReference>
<keyword evidence="2" id="KW-1133">Transmembrane helix</keyword>
<dbReference type="GO" id="GO:0016020">
    <property type="term" value="C:membrane"/>
    <property type="evidence" value="ECO:0007669"/>
    <property type="project" value="InterPro"/>
</dbReference>
<feature type="region of interest" description="Disordered" evidence="1">
    <location>
        <begin position="169"/>
        <end position="283"/>
    </location>
</feature>
<keyword evidence="2" id="KW-0472">Membrane</keyword>
<feature type="compositionally biased region" description="Low complexity" evidence="1">
    <location>
        <begin position="234"/>
        <end position="256"/>
    </location>
</feature>
<feature type="transmembrane region" description="Helical" evidence="2">
    <location>
        <begin position="807"/>
        <end position="825"/>
    </location>
</feature>
<keyword evidence="4" id="KW-1185">Reference proteome</keyword>
<dbReference type="AlphaFoldDB" id="A0AAF0Y6P0"/>
<evidence type="ECO:0000313" key="3">
    <source>
        <dbReference type="EMBL" id="WOO81228.1"/>
    </source>
</evidence>
<dbReference type="PANTHER" id="PTHR21535">
    <property type="entry name" value="MAGNESIUM AND COBALT TRANSPORT PROTEIN/MITOCHONDRIAL IMPORT INNER MEMBRANE TRANSLOCASE SUBUNIT TIM8"/>
    <property type="match status" value="1"/>
</dbReference>
<evidence type="ECO:0000313" key="4">
    <source>
        <dbReference type="Proteomes" id="UP000827549"/>
    </source>
</evidence>
<evidence type="ECO:0000256" key="1">
    <source>
        <dbReference type="SAM" id="MobiDB-lite"/>
    </source>
</evidence>
<gene>
    <name evidence="3" type="primary">SPAC17A2.14_0</name>
    <name evidence="3" type="ORF">LOC62_03G004751</name>
</gene>
<dbReference type="GO" id="GO:0010961">
    <property type="term" value="P:intracellular magnesium ion homeostasis"/>
    <property type="evidence" value="ECO:0007669"/>
    <property type="project" value="TreeGrafter"/>
</dbReference>
<keyword evidence="2" id="KW-0812">Transmembrane</keyword>
<dbReference type="SUPFAM" id="SSF143865">
    <property type="entry name" value="CorA soluble domain-like"/>
    <property type="match status" value="1"/>
</dbReference>
<evidence type="ECO:0000256" key="2">
    <source>
        <dbReference type="SAM" id="Phobius"/>
    </source>
</evidence>
<dbReference type="RefSeq" id="XP_062627260.1">
    <property type="nucleotide sequence ID" value="XM_062771276.1"/>
</dbReference>